<gene>
    <name evidence="1" type="ORF">E6W39_32100</name>
</gene>
<reference evidence="1 2" key="1">
    <citation type="submission" date="2019-06" db="EMBL/GenBank/DDBJ databases">
        <title>Description of Kitasatospora acidophila sp. nov. isolated from pine grove soil, and reclassification of Streptomyces novaecaesareae to Kitasatospora novaeceasareae comb. nov.</title>
        <authorList>
            <person name="Kim M.J."/>
        </authorList>
    </citation>
    <scope>NUCLEOTIDE SEQUENCE [LARGE SCALE GENOMIC DNA]</scope>
    <source>
        <strain evidence="1 2">MMS16-CNU292</strain>
    </source>
</reference>
<dbReference type="Proteomes" id="UP000319103">
    <property type="component" value="Unassembled WGS sequence"/>
</dbReference>
<dbReference type="EMBL" id="VIGB01000003">
    <property type="protein sequence ID" value="TQF06017.1"/>
    <property type="molecule type" value="Genomic_DNA"/>
</dbReference>
<keyword evidence="2" id="KW-1185">Reference proteome</keyword>
<organism evidence="1 2">
    <name type="scientific">Kitasatospora acidiphila</name>
    <dbReference type="NCBI Taxonomy" id="2567942"/>
    <lineage>
        <taxon>Bacteria</taxon>
        <taxon>Bacillati</taxon>
        <taxon>Actinomycetota</taxon>
        <taxon>Actinomycetes</taxon>
        <taxon>Kitasatosporales</taxon>
        <taxon>Streptomycetaceae</taxon>
        <taxon>Kitasatospora</taxon>
    </lineage>
</organism>
<sequence length="211" mass="22292">MKMIDAIEAVLKANSKPSFWGTGEERLGYQGEFTLAGRLLSRGNITVCGLEGGDFFTFDEVADGLHEVYLAYDWDDEQGATVSAVALVASGTTPEALAGATWEEAAEDVNALSDRASAISSSTPDNLVVGWALRRTAEFADAEDVEAHAVAQFEAQQEAGSRTPVLDVVVDPANGANTLVFPTCQYNSDSILVGRDESGAGVGIFWSDFSG</sequence>
<dbReference type="RefSeq" id="WP_141636465.1">
    <property type="nucleotide sequence ID" value="NZ_VIGB01000003.1"/>
</dbReference>
<accession>A0A540WAS5</accession>
<dbReference type="OrthoDB" id="4123315at2"/>
<dbReference type="AlphaFoldDB" id="A0A540WAS5"/>
<comment type="caution">
    <text evidence="1">The sequence shown here is derived from an EMBL/GenBank/DDBJ whole genome shotgun (WGS) entry which is preliminary data.</text>
</comment>
<name>A0A540WAS5_9ACTN</name>
<proteinExistence type="predicted"/>
<protein>
    <submittedName>
        <fullName evidence="1">Uncharacterized protein</fullName>
    </submittedName>
</protein>
<evidence type="ECO:0000313" key="1">
    <source>
        <dbReference type="EMBL" id="TQF06017.1"/>
    </source>
</evidence>
<evidence type="ECO:0000313" key="2">
    <source>
        <dbReference type="Proteomes" id="UP000319103"/>
    </source>
</evidence>